<comment type="caution">
    <text evidence="2">The sequence shown here is derived from an EMBL/GenBank/DDBJ whole genome shotgun (WGS) entry which is preliminary data.</text>
</comment>
<proteinExistence type="predicted"/>
<feature type="compositionally biased region" description="Basic and acidic residues" evidence="1">
    <location>
        <begin position="60"/>
        <end position="70"/>
    </location>
</feature>
<keyword evidence="3" id="KW-1185">Reference proteome</keyword>
<dbReference type="OrthoDB" id="4252545at2"/>
<evidence type="ECO:0000256" key="1">
    <source>
        <dbReference type="SAM" id="MobiDB-lite"/>
    </source>
</evidence>
<feature type="compositionally biased region" description="Polar residues" evidence="1">
    <location>
        <begin position="48"/>
        <end position="57"/>
    </location>
</feature>
<name>A0A368T4U9_9ACTN</name>
<dbReference type="Proteomes" id="UP000253318">
    <property type="component" value="Unassembled WGS sequence"/>
</dbReference>
<protein>
    <submittedName>
        <fullName evidence="2">Uncharacterized protein</fullName>
    </submittedName>
</protein>
<gene>
    <name evidence="2" type="ORF">DEF24_20110</name>
</gene>
<evidence type="ECO:0000313" key="2">
    <source>
        <dbReference type="EMBL" id="RCV53775.1"/>
    </source>
</evidence>
<dbReference type="AlphaFoldDB" id="A0A368T4U9"/>
<reference evidence="2 3" key="1">
    <citation type="submission" date="2018-04" db="EMBL/GenBank/DDBJ databases">
        <title>Novel actinobacteria from marine sediment.</title>
        <authorList>
            <person name="Ng Z.Y."/>
            <person name="Tan G.Y.A."/>
        </authorList>
    </citation>
    <scope>NUCLEOTIDE SEQUENCE [LARGE SCALE GENOMIC DNA]</scope>
    <source>
        <strain evidence="2 3">TPS81</strain>
    </source>
</reference>
<feature type="region of interest" description="Disordered" evidence="1">
    <location>
        <begin position="31"/>
        <end position="82"/>
    </location>
</feature>
<dbReference type="NCBIfam" id="NF041721">
    <property type="entry name" value="phane_AmcA_1"/>
    <property type="match status" value="1"/>
</dbReference>
<sequence>MSKTTLSALEASAEVATFVDRVALAPHDVTSKFDNRDTWDNKGKSFDNRSTWDNGTRASRRTERVHGDSRKPRRARTAAQRR</sequence>
<organism evidence="2 3">
    <name type="scientific">Marinitenerispora sediminis</name>
    <dbReference type="NCBI Taxonomy" id="1931232"/>
    <lineage>
        <taxon>Bacteria</taxon>
        <taxon>Bacillati</taxon>
        <taxon>Actinomycetota</taxon>
        <taxon>Actinomycetes</taxon>
        <taxon>Streptosporangiales</taxon>
        <taxon>Nocardiopsidaceae</taxon>
        <taxon>Marinitenerispora</taxon>
    </lineage>
</organism>
<evidence type="ECO:0000313" key="3">
    <source>
        <dbReference type="Proteomes" id="UP000253318"/>
    </source>
</evidence>
<dbReference type="RefSeq" id="WP_114397282.1">
    <property type="nucleotide sequence ID" value="NZ_QEIM01000032.1"/>
</dbReference>
<dbReference type="EMBL" id="QEIN01000183">
    <property type="protein sequence ID" value="RCV53775.1"/>
    <property type="molecule type" value="Genomic_DNA"/>
</dbReference>
<feature type="compositionally biased region" description="Basic and acidic residues" evidence="1">
    <location>
        <begin position="31"/>
        <end position="47"/>
    </location>
</feature>
<accession>A0A368T4U9</accession>
<feature type="compositionally biased region" description="Basic residues" evidence="1">
    <location>
        <begin position="71"/>
        <end position="82"/>
    </location>
</feature>